<accession>A0A094J2T6</accession>
<organism evidence="1">
    <name type="scientific">Anoxybacillus flavithermus</name>
    <dbReference type="NCBI Taxonomy" id="33934"/>
    <lineage>
        <taxon>Bacteria</taxon>
        <taxon>Bacillati</taxon>
        <taxon>Bacillota</taxon>
        <taxon>Bacilli</taxon>
        <taxon>Bacillales</taxon>
        <taxon>Anoxybacillaceae</taxon>
        <taxon>Anoxybacillus</taxon>
    </lineage>
</organism>
<gene>
    <name evidence="1" type="ORF">JS44_10725</name>
</gene>
<protein>
    <submittedName>
        <fullName evidence="1">Uncharacterized protein</fullName>
    </submittedName>
</protein>
<name>A0A094J2T6_9BACL</name>
<comment type="caution">
    <text evidence="1">The sequence shown here is derived from an EMBL/GenBank/DDBJ whole genome shotgun (WGS) entry which is preliminary data.</text>
</comment>
<dbReference type="AlphaFoldDB" id="A0A094J2T6"/>
<dbReference type="EMBL" id="JPZO01000068">
    <property type="protein sequence ID" value="KFZ32334.1"/>
    <property type="molecule type" value="Genomic_DNA"/>
</dbReference>
<proteinExistence type="predicted"/>
<sequence length="60" mass="7279">MNQELKDVLRSVLKEELQPIYERLEFVEQTLKHLIQLTILLDRIIEHEKEILNLKTRLPN</sequence>
<evidence type="ECO:0000313" key="1">
    <source>
        <dbReference type="EMBL" id="KFZ32334.1"/>
    </source>
</evidence>
<reference evidence="1" key="1">
    <citation type="submission" date="2014-08" db="EMBL/GenBank/DDBJ databases">
        <title>Fullgenome sequencing of Anoxybacillus sp.25 isolate from Garga hot-spring Russia.</title>
        <authorList>
            <person name="Rozanov A.S."/>
            <person name="Kotenko A.V."/>
            <person name="Malup T.K."/>
            <person name="Peltek S.E."/>
        </authorList>
    </citation>
    <scope>NUCLEOTIDE SEQUENCE [LARGE SCALE GENOMIC DNA]</scope>
    <source>
        <strain evidence="1">25</strain>
    </source>
</reference>